<reference evidence="1" key="1">
    <citation type="submission" date="2019-12" db="EMBL/GenBank/DDBJ databases">
        <title>Genome sequencing and annotation of Brassica cretica.</title>
        <authorList>
            <person name="Studholme D.J."/>
            <person name="Sarris P.F."/>
        </authorList>
    </citation>
    <scope>NUCLEOTIDE SEQUENCE</scope>
    <source>
        <strain evidence="1">PFS-001/15</strain>
        <tissue evidence="1">Leaf</tissue>
    </source>
</reference>
<sequence>MTSPDLNLAILQNWRGASASIQTRARTYSTDVECLAWSSTFSIFSSGPTRLSISCFFRRWVGIPLILIQKGILQRKSGPGLGVHLSIETIHPFTNHGPRVSTWWRTAAREIFGTVLKSSDDLVMKGIGTHTLEAARKIYQITLSAVGILQMVAATVMDDMSINIQLELLRKYTVPESNLYLFVLNNCNTRVPGHGAKDTHVYIPNISVYPVTGPTSFRTYTAQAVDPTPFLVASLCSYLPWYAQHPVPLDVVRPCSVSHSSSGYARLLVSPSIDTKAVSSFDTKAVISIDTKAVLSIDVPSNPRQLLLARQKYYSSVKRA</sequence>
<organism evidence="1 2">
    <name type="scientific">Brassica cretica</name>
    <name type="common">Mustard</name>
    <dbReference type="NCBI Taxonomy" id="69181"/>
    <lineage>
        <taxon>Eukaryota</taxon>
        <taxon>Viridiplantae</taxon>
        <taxon>Streptophyta</taxon>
        <taxon>Embryophyta</taxon>
        <taxon>Tracheophyta</taxon>
        <taxon>Spermatophyta</taxon>
        <taxon>Magnoliopsida</taxon>
        <taxon>eudicotyledons</taxon>
        <taxon>Gunneridae</taxon>
        <taxon>Pentapetalae</taxon>
        <taxon>rosids</taxon>
        <taxon>malvids</taxon>
        <taxon>Brassicales</taxon>
        <taxon>Brassicaceae</taxon>
        <taxon>Brassiceae</taxon>
        <taxon>Brassica</taxon>
    </lineage>
</organism>
<accession>A0A8S9HNJ7</accession>
<gene>
    <name evidence="1" type="ORF">F2Q68_00015065</name>
</gene>
<protein>
    <submittedName>
        <fullName evidence="1">Uncharacterized protein</fullName>
    </submittedName>
</protein>
<name>A0A8S9HNJ7_BRACR</name>
<dbReference type="Proteomes" id="UP000712281">
    <property type="component" value="Unassembled WGS sequence"/>
</dbReference>
<proteinExistence type="predicted"/>
<dbReference type="EMBL" id="QGKW02001940">
    <property type="protein sequence ID" value="KAF2559649.1"/>
    <property type="molecule type" value="Genomic_DNA"/>
</dbReference>
<comment type="caution">
    <text evidence="1">The sequence shown here is derived from an EMBL/GenBank/DDBJ whole genome shotgun (WGS) entry which is preliminary data.</text>
</comment>
<evidence type="ECO:0000313" key="2">
    <source>
        <dbReference type="Proteomes" id="UP000712281"/>
    </source>
</evidence>
<evidence type="ECO:0000313" key="1">
    <source>
        <dbReference type="EMBL" id="KAF2559649.1"/>
    </source>
</evidence>
<dbReference type="AlphaFoldDB" id="A0A8S9HNJ7"/>